<dbReference type="SUPFAM" id="SSF82185">
    <property type="entry name" value="Histone H3 K4-specific methyltransferase SET7/9 N-terminal domain"/>
    <property type="match status" value="1"/>
</dbReference>
<dbReference type="EMBL" id="CP002046">
    <property type="protein sequence ID" value="EAP87480.1"/>
    <property type="molecule type" value="Genomic_DNA"/>
</dbReference>
<sequence length="112" mass="12595">MTALVFTGALFAQDVKPEFEEQGDLIKGTFFYEDGAVKQKGTYKDGKLHGKWVAYDKTGAKTAVAQYANGEKTGKWFFWNNGNLTEVDYTNNTIAEVTTWDNSKTLVVRDRP</sequence>
<protein>
    <recommendedName>
        <fullName evidence="3">Nicotinic acid mononucleotide adenyltransferase</fullName>
    </recommendedName>
</protein>
<evidence type="ECO:0008006" key="3">
    <source>
        <dbReference type="Google" id="ProtNLM"/>
    </source>
</evidence>
<reference evidence="1 2" key="1">
    <citation type="journal article" date="2010" name="J. Bacteriol.">
        <title>The complete genome sequence of Croceibacter atlanticus HTCC2559T.</title>
        <authorList>
            <person name="Oh H.M."/>
            <person name="Kang I."/>
            <person name="Ferriera S."/>
            <person name="Giovannoni S.J."/>
            <person name="Cho J.C."/>
        </authorList>
    </citation>
    <scope>NUCLEOTIDE SEQUENCE [LARGE SCALE GENOMIC DNA]</scope>
    <source>
        <strain evidence="2">ATCC BAA-628 / HTCC2559 / KCTC 12090</strain>
    </source>
</reference>
<dbReference type="HOGENOM" id="CLU_2069951_0_0_10"/>
<organism evidence="1 2">
    <name type="scientific">Croceibacter atlanticus (strain ATCC BAA-628 / JCM 21780 / CIP 108009 / IAM 15332 / KCTC 12090 / HTCC2559)</name>
    <dbReference type="NCBI Taxonomy" id="216432"/>
    <lineage>
        <taxon>Bacteria</taxon>
        <taxon>Pseudomonadati</taxon>
        <taxon>Bacteroidota</taxon>
        <taxon>Flavobacteriia</taxon>
        <taxon>Flavobacteriales</taxon>
        <taxon>Flavobacteriaceae</taxon>
        <taxon>Croceibacter</taxon>
    </lineage>
</organism>
<dbReference type="KEGG" id="cat:CA2559_01955"/>
<dbReference type="Proteomes" id="UP000002297">
    <property type="component" value="Chromosome"/>
</dbReference>
<proteinExistence type="predicted"/>
<accession>A3U5G3</accession>
<dbReference type="AlphaFoldDB" id="A3U5G3"/>
<evidence type="ECO:0000313" key="2">
    <source>
        <dbReference type="Proteomes" id="UP000002297"/>
    </source>
</evidence>
<dbReference type="STRING" id="216432.CA2559_01955"/>
<evidence type="ECO:0000313" key="1">
    <source>
        <dbReference type="EMBL" id="EAP87480.1"/>
    </source>
</evidence>
<name>A3U5G3_CROAH</name>
<dbReference type="eggNOG" id="COG2849">
    <property type="taxonomic scope" value="Bacteria"/>
</dbReference>
<gene>
    <name evidence="1" type="ordered locus">CA2559_01955</name>
</gene>
<keyword evidence="2" id="KW-1185">Reference proteome</keyword>
<dbReference type="Gene3D" id="2.20.110.10">
    <property type="entry name" value="Histone H3 K4-specific methyltransferase SET7/9 N-terminal domain"/>
    <property type="match status" value="1"/>
</dbReference>